<dbReference type="OrthoDB" id="9785953at2"/>
<dbReference type="InterPro" id="IPR017684">
    <property type="entry name" value="Phosphono-pyrv_decarboxylase"/>
</dbReference>
<dbReference type="KEGG" id="cbei:LF65_04861"/>
<dbReference type="GO" id="GO:0032923">
    <property type="term" value="P:organic phosphonate biosynthetic process"/>
    <property type="evidence" value="ECO:0007669"/>
    <property type="project" value="InterPro"/>
</dbReference>
<protein>
    <submittedName>
        <fullName evidence="6">Phosphonopyruvate decarboxylase</fullName>
    </submittedName>
</protein>
<feature type="domain" description="Thiamine pyrophosphate enzyme N-terminal TPP-binding" evidence="5">
    <location>
        <begin position="10"/>
        <end position="116"/>
    </location>
</feature>
<dbReference type="GO" id="GO:0030976">
    <property type="term" value="F:thiamine pyrophosphate binding"/>
    <property type="evidence" value="ECO:0007669"/>
    <property type="project" value="InterPro"/>
</dbReference>
<dbReference type="STRING" id="1520.LF65_04861"/>
<evidence type="ECO:0000256" key="1">
    <source>
        <dbReference type="ARBA" id="ARBA00022793"/>
    </source>
</evidence>
<evidence type="ECO:0000256" key="3">
    <source>
        <dbReference type="ARBA" id="ARBA00023239"/>
    </source>
</evidence>
<evidence type="ECO:0000256" key="2">
    <source>
        <dbReference type="ARBA" id="ARBA00023052"/>
    </source>
</evidence>
<evidence type="ECO:0000313" key="6">
    <source>
        <dbReference type="EMBL" id="AJH01390.1"/>
    </source>
</evidence>
<dbReference type="PANTHER" id="PTHR42818">
    <property type="entry name" value="SULFOPYRUVATE DECARBOXYLASE SUBUNIT ALPHA"/>
    <property type="match status" value="1"/>
</dbReference>
<organism evidence="6 7">
    <name type="scientific">Clostridium beijerinckii</name>
    <name type="common">Clostridium MP</name>
    <dbReference type="NCBI Taxonomy" id="1520"/>
    <lineage>
        <taxon>Bacteria</taxon>
        <taxon>Bacillati</taxon>
        <taxon>Bacillota</taxon>
        <taxon>Clostridia</taxon>
        <taxon>Eubacteriales</taxon>
        <taxon>Clostridiaceae</taxon>
        <taxon>Clostridium</taxon>
    </lineage>
</organism>
<dbReference type="EMBL" id="CP010086">
    <property type="protein sequence ID" value="AJH01390.1"/>
    <property type="molecule type" value="Genomic_DNA"/>
</dbReference>
<dbReference type="FunFam" id="3.40.50.970:FF:000101">
    <property type="entry name" value="Putative phosphonopyruvate decarboxylase"/>
    <property type="match status" value="1"/>
</dbReference>
<evidence type="ECO:0000259" key="4">
    <source>
        <dbReference type="Pfam" id="PF02775"/>
    </source>
</evidence>
<proteinExistence type="predicted"/>
<dbReference type="Pfam" id="PF02775">
    <property type="entry name" value="TPP_enzyme_C"/>
    <property type="match status" value="1"/>
</dbReference>
<dbReference type="CDD" id="cd03371">
    <property type="entry name" value="TPP_PpyrDC"/>
    <property type="match status" value="1"/>
</dbReference>
<dbReference type="GO" id="GO:0033980">
    <property type="term" value="F:phosphonopyruvate decarboxylase activity"/>
    <property type="evidence" value="ECO:0007669"/>
    <property type="project" value="InterPro"/>
</dbReference>
<dbReference type="Proteomes" id="UP000031866">
    <property type="component" value="Chromosome"/>
</dbReference>
<dbReference type="Gene3D" id="3.40.50.970">
    <property type="match status" value="2"/>
</dbReference>
<name>A0A0B5QGB8_CLOBE</name>
<reference evidence="7" key="1">
    <citation type="submission" date="2014-12" db="EMBL/GenBank/DDBJ databases">
        <title>Genome sequence of Clostridium beijerinckii strain 59B.</title>
        <authorList>
            <person name="Little G.T."/>
            <person name="Minton N.P."/>
        </authorList>
    </citation>
    <scope>NUCLEOTIDE SEQUENCE [LARGE SCALE GENOMIC DNA]</scope>
    <source>
        <strain evidence="7">59B</strain>
    </source>
</reference>
<evidence type="ECO:0000259" key="5">
    <source>
        <dbReference type="Pfam" id="PF02776"/>
    </source>
</evidence>
<dbReference type="InterPro" id="IPR011766">
    <property type="entry name" value="TPP_enzyme_TPP-bd"/>
</dbReference>
<keyword evidence="2" id="KW-0786">Thiamine pyrophosphate</keyword>
<keyword evidence="1" id="KW-0210">Decarboxylase</keyword>
<dbReference type="CDD" id="cd07035">
    <property type="entry name" value="TPP_PYR_POX_like"/>
    <property type="match status" value="1"/>
</dbReference>
<dbReference type="InterPro" id="IPR012001">
    <property type="entry name" value="Thiamin_PyroP_enz_TPP-bd_dom"/>
</dbReference>
<gene>
    <name evidence="6" type="ORF">LF65_04861</name>
</gene>
<dbReference type="RefSeq" id="WP_041901213.1">
    <property type="nucleotide sequence ID" value="NZ_CP010086.2"/>
</dbReference>
<dbReference type="AlphaFoldDB" id="A0A0B5QGB8"/>
<dbReference type="FunFam" id="3.40.50.970:FF:000100">
    <property type="entry name" value="Putative phosphonopyruvate decarboxylase"/>
    <property type="match status" value="1"/>
</dbReference>
<dbReference type="Pfam" id="PF02776">
    <property type="entry name" value="TPP_enzyme_N"/>
    <property type="match status" value="1"/>
</dbReference>
<dbReference type="NCBIfam" id="TIGR03297">
    <property type="entry name" value="Ppyr-DeCO2ase"/>
    <property type="match status" value="1"/>
</dbReference>
<dbReference type="InterPro" id="IPR029061">
    <property type="entry name" value="THDP-binding"/>
</dbReference>
<keyword evidence="3" id="KW-0456">Lyase</keyword>
<feature type="domain" description="Thiamine pyrophosphate enzyme TPP-binding" evidence="4">
    <location>
        <begin position="230"/>
        <end position="347"/>
    </location>
</feature>
<accession>A0A0B5QGB8</accession>
<dbReference type="SUPFAM" id="SSF52518">
    <property type="entry name" value="Thiamin diphosphate-binding fold (THDP-binding)"/>
    <property type="match status" value="2"/>
</dbReference>
<sequence length="377" mass="42163">MIEVKEFYNELLNNNIDFFTGVPDSLLKSFCAYIKENVSSEKNIISANEGNAIGIAAGYHLATKKIGLVYMQNSGLGNALNPLASLTDKLVYSVPVLLMVGWRGEPNKKDEPQHKKQGLVTIETLDLLSIKYDILDNNTSNDEMRKKIRKANNYMKENNEPYALVVKKDTFDEYQIKYDETLKLEMTREDAIEILISKAKEKSVVVSTTGMASRELFELRERYNGDHSKDFLTVGSMGHASQIALGIALSRKDRDVYCIDGDGALIMHLGGLAIIGNQNTDNLKHILINNGAHDSVGGQETVGFKIDTLAIAKACGYKKFYSCSSRDELVRLSEKISNEKGPIFLEIKVKKGSRKNLGRPTTTPIENKEMFMKFLEN</sequence>
<evidence type="ECO:0000313" key="7">
    <source>
        <dbReference type="Proteomes" id="UP000031866"/>
    </source>
</evidence>
<dbReference type="InterPro" id="IPR051818">
    <property type="entry name" value="TPP_dependent_decarboxylase"/>
</dbReference>
<dbReference type="PANTHER" id="PTHR42818:SF1">
    <property type="entry name" value="SULFOPYRUVATE DECARBOXYLASE"/>
    <property type="match status" value="1"/>
</dbReference>
<keyword evidence="6" id="KW-0670">Pyruvate</keyword>